<evidence type="ECO:0000256" key="4">
    <source>
        <dbReference type="ARBA" id="ARBA00007920"/>
    </source>
</evidence>
<evidence type="ECO:0000256" key="5">
    <source>
        <dbReference type="ARBA" id="ARBA00022824"/>
    </source>
</evidence>
<keyword evidence="7" id="KW-0472">Membrane</keyword>
<evidence type="ECO:0000259" key="9">
    <source>
        <dbReference type="Pfam" id="PF05057"/>
    </source>
</evidence>
<dbReference type="SUPFAM" id="SSF53474">
    <property type="entry name" value="alpha/beta-Hydrolases"/>
    <property type="match status" value="1"/>
</dbReference>
<sequence>MPCSTATKRPNPSRSQPNVLNPDCHHHQPHHPQSDMPNLAVTDYGNHNQGLFTLPFPSANWEKTYGRPTLDVVAVHGLNGDCFTSWTGQSPSEPPTVWLNELLLQKLPRTRAMTFGYDASVIGNTSVAGVRGNARKLLLLLRNKREDDGSLHRPIVFVGHSLGGIIIKQALTLARNEWKVYGDILTSTKGIVFFGTPHRGSDVTQWGEVIANIKAASFGTRARTPFFKFLRPNAKDLLDLSEDFRPIAQNYALVSFIEENTFGRLGRVVVERYSAVMELPHEEQVYIGGDHSSMCKFTRDDERFDVVWRAIRQASLGPDTGGTFEIRGTYMPQKQPIVGAVSAQGEGVGASNRMLPWRPAWYITETVEGIPVSASR</sequence>
<evidence type="ECO:0000256" key="1">
    <source>
        <dbReference type="ARBA" id="ARBA00004173"/>
    </source>
</evidence>
<dbReference type="Gene3D" id="3.40.50.1820">
    <property type="entry name" value="alpha/beta hydrolase"/>
    <property type="match status" value="1"/>
</dbReference>
<keyword evidence="11" id="KW-1185">Reference proteome</keyword>
<keyword evidence="6" id="KW-0496">Mitochondrion</keyword>
<dbReference type="GO" id="GO:0005739">
    <property type="term" value="C:mitochondrion"/>
    <property type="evidence" value="ECO:0007669"/>
    <property type="project" value="UniProtKB-SubCell"/>
</dbReference>
<keyword evidence="5" id="KW-0256">Endoplasmic reticulum</keyword>
<protein>
    <recommendedName>
        <fullName evidence="9">DUF676 domain-containing protein</fullName>
    </recommendedName>
</protein>
<dbReference type="AlphaFoldDB" id="A0AAJ0M256"/>
<evidence type="ECO:0000256" key="8">
    <source>
        <dbReference type="SAM" id="MobiDB-lite"/>
    </source>
</evidence>
<evidence type="ECO:0000256" key="7">
    <source>
        <dbReference type="ARBA" id="ARBA00023136"/>
    </source>
</evidence>
<dbReference type="GO" id="GO:0005783">
    <property type="term" value="C:endoplasmic reticulum"/>
    <property type="evidence" value="ECO:0007669"/>
    <property type="project" value="UniProtKB-SubCell"/>
</dbReference>
<organism evidence="10 11">
    <name type="scientific">Chaetomium strumarium</name>
    <dbReference type="NCBI Taxonomy" id="1170767"/>
    <lineage>
        <taxon>Eukaryota</taxon>
        <taxon>Fungi</taxon>
        <taxon>Dikarya</taxon>
        <taxon>Ascomycota</taxon>
        <taxon>Pezizomycotina</taxon>
        <taxon>Sordariomycetes</taxon>
        <taxon>Sordariomycetidae</taxon>
        <taxon>Sordariales</taxon>
        <taxon>Chaetomiaceae</taxon>
        <taxon>Chaetomium</taxon>
    </lineage>
</organism>
<reference evidence="10" key="2">
    <citation type="submission" date="2023-06" db="EMBL/GenBank/DDBJ databases">
        <authorList>
            <consortium name="Lawrence Berkeley National Laboratory"/>
            <person name="Mondo S.J."/>
            <person name="Hensen N."/>
            <person name="Bonometti L."/>
            <person name="Westerberg I."/>
            <person name="Brannstrom I.O."/>
            <person name="Guillou S."/>
            <person name="Cros-Aarteil S."/>
            <person name="Calhoun S."/>
            <person name="Haridas S."/>
            <person name="Kuo A."/>
            <person name="Pangilinan J."/>
            <person name="Riley R."/>
            <person name="Labutti K."/>
            <person name="Andreopoulos B."/>
            <person name="Lipzen A."/>
            <person name="Chen C."/>
            <person name="Yanf M."/>
            <person name="Daum C."/>
            <person name="Ng V."/>
            <person name="Clum A."/>
            <person name="Steindorff A."/>
            <person name="Ohm R."/>
            <person name="Martin F."/>
            <person name="Silar P."/>
            <person name="Natvig D."/>
            <person name="Lalanne C."/>
            <person name="Gautier V."/>
            <person name="Ament-Velasquez S.L."/>
            <person name="Kruys A."/>
            <person name="Hutchinson M.I."/>
            <person name="Powell A.J."/>
            <person name="Barry K."/>
            <person name="Miller A.N."/>
            <person name="Grigoriev I.V."/>
            <person name="Debuchy R."/>
            <person name="Gladieux P."/>
            <person name="Thoren M.H."/>
            <person name="Johannesson H."/>
        </authorList>
    </citation>
    <scope>NUCLEOTIDE SEQUENCE</scope>
    <source>
        <strain evidence="10">CBS 333.67</strain>
    </source>
</reference>
<feature type="region of interest" description="Disordered" evidence="8">
    <location>
        <begin position="1"/>
        <end position="42"/>
    </location>
</feature>
<comment type="caution">
    <text evidence="10">The sequence shown here is derived from an EMBL/GenBank/DDBJ whole genome shotgun (WGS) entry which is preliminary data.</text>
</comment>
<evidence type="ECO:0000256" key="6">
    <source>
        <dbReference type="ARBA" id="ARBA00023128"/>
    </source>
</evidence>
<comment type="similarity">
    <text evidence="4">Belongs to the putative lipase ROG1 family.</text>
</comment>
<dbReference type="InterPro" id="IPR007751">
    <property type="entry name" value="DUF676_lipase-like"/>
</dbReference>
<accession>A0AAJ0M256</accession>
<evidence type="ECO:0000313" key="11">
    <source>
        <dbReference type="Proteomes" id="UP001273166"/>
    </source>
</evidence>
<dbReference type="InterPro" id="IPR029058">
    <property type="entry name" value="AB_hydrolase_fold"/>
</dbReference>
<dbReference type="PANTHER" id="PTHR48182">
    <property type="entry name" value="PROTEIN SERAC1"/>
    <property type="match status" value="1"/>
</dbReference>
<dbReference type="InterPro" id="IPR052374">
    <property type="entry name" value="SERAC1"/>
</dbReference>
<dbReference type="RefSeq" id="XP_062721739.1">
    <property type="nucleotide sequence ID" value="XM_062869396.1"/>
</dbReference>
<dbReference type="GeneID" id="87888225"/>
<evidence type="ECO:0000256" key="2">
    <source>
        <dbReference type="ARBA" id="ARBA00004240"/>
    </source>
</evidence>
<dbReference type="Proteomes" id="UP001273166">
    <property type="component" value="Unassembled WGS sequence"/>
</dbReference>
<feature type="domain" description="DUF676" evidence="9">
    <location>
        <begin position="72"/>
        <end position="202"/>
    </location>
</feature>
<dbReference type="PANTHER" id="PTHR48182:SF2">
    <property type="entry name" value="PROTEIN SERAC1"/>
    <property type="match status" value="1"/>
</dbReference>
<evidence type="ECO:0000256" key="3">
    <source>
        <dbReference type="ARBA" id="ARBA00004370"/>
    </source>
</evidence>
<dbReference type="EMBL" id="JAUDZG010000004">
    <property type="protein sequence ID" value="KAK3305959.1"/>
    <property type="molecule type" value="Genomic_DNA"/>
</dbReference>
<gene>
    <name evidence="10" type="ORF">B0T15DRAFT_533930</name>
</gene>
<feature type="compositionally biased region" description="Polar residues" evidence="8">
    <location>
        <begin position="1"/>
        <end position="19"/>
    </location>
</feature>
<evidence type="ECO:0000313" key="10">
    <source>
        <dbReference type="EMBL" id="KAK3305959.1"/>
    </source>
</evidence>
<dbReference type="GO" id="GO:0016020">
    <property type="term" value="C:membrane"/>
    <property type="evidence" value="ECO:0007669"/>
    <property type="project" value="UniProtKB-SubCell"/>
</dbReference>
<comment type="subcellular location">
    <subcellularLocation>
        <location evidence="2">Endoplasmic reticulum</location>
    </subcellularLocation>
    <subcellularLocation>
        <location evidence="3">Membrane</location>
    </subcellularLocation>
    <subcellularLocation>
        <location evidence="1">Mitochondrion</location>
    </subcellularLocation>
</comment>
<proteinExistence type="inferred from homology"/>
<name>A0AAJ0M256_9PEZI</name>
<reference evidence="10" key="1">
    <citation type="journal article" date="2023" name="Mol. Phylogenet. Evol.">
        <title>Genome-scale phylogeny and comparative genomics of the fungal order Sordariales.</title>
        <authorList>
            <person name="Hensen N."/>
            <person name="Bonometti L."/>
            <person name="Westerberg I."/>
            <person name="Brannstrom I.O."/>
            <person name="Guillou S."/>
            <person name="Cros-Aarteil S."/>
            <person name="Calhoun S."/>
            <person name="Haridas S."/>
            <person name="Kuo A."/>
            <person name="Mondo S."/>
            <person name="Pangilinan J."/>
            <person name="Riley R."/>
            <person name="LaButti K."/>
            <person name="Andreopoulos B."/>
            <person name="Lipzen A."/>
            <person name="Chen C."/>
            <person name="Yan M."/>
            <person name="Daum C."/>
            <person name="Ng V."/>
            <person name="Clum A."/>
            <person name="Steindorff A."/>
            <person name="Ohm R.A."/>
            <person name="Martin F."/>
            <person name="Silar P."/>
            <person name="Natvig D.O."/>
            <person name="Lalanne C."/>
            <person name="Gautier V."/>
            <person name="Ament-Velasquez S.L."/>
            <person name="Kruys A."/>
            <person name="Hutchinson M.I."/>
            <person name="Powell A.J."/>
            <person name="Barry K."/>
            <person name="Miller A.N."/>
            <person name="Grigoriev I.V."/>
            <person name="Debuchy R."/>
            <person name="Gladieux P."/>
            <person name="Hiltunen Thoren M."/>
            <person name="Johannesson H."/>
        </authorList>
    </citation>
    <scope>NUCLEOTIDE SEQUENCE</scope>
    <source>
        <strain evidence="10">CBS 333.67</strain>
    </source>
</reference>
<dbReference type="Pfam" id="PF05057">
    <property type="entry name" value="DUF676"/>
    <property type="match status" value="1"/>
</dbReference>